<gene>
    <name evidence="3" type="ORF">LSTR_LSTR002198</name>
    <name evidence="2" type="ORF">LSTR_LSTR017079</name>
</gene>
<organism evidence="3 4">
    <name type="scientific">Laodelphax striatellus</name>
    <name type="common">Small brown planthopper</name>
    <name type="synonym">Delphax striatella</name>
    <dbReference type="NCBI Taxonomy" id="195883"/>
    <lineage>
        <taxon>Eukaryota</taxon>
        <taxon>Metazoa</taxon>
        <taxon>Ecdysozoa</taxon>
        <taxon>Arthropoda</taxon>
        <taxon>Hexapoda</taxon>
        <taxon>Insecta</taxon>
        <taxon>Pterygota</taxon>
        <taxon>Neoptera</taxon>
        <taxon>Paraneoptera</taxon>
        <taxon>Hemiptera</taxon>
        <taxon>Auchenorrhyncha</taxon>
        <taxon>Fulgoroidea</taxon>
        <taxon>Delphacidae</taxon>
        <taxon>Criomorphinae</taxon>
        <taxon>Laodelphax</taxon>
    </lineage>
</organism>
<feature type="region of interest" description="Disordered" evidence="1">
    <location>
        <begin position="16"/>
        <end position="45"/>
    </location>
</feature>
<accession>A0A482XQE1</accession>
<keyword evidence="4" id="KW-1185">Reference proteome</keyword>
<dbReference type="AlphaFoldDB" id="A0A482XQE1"/>
<evidence type="ECO:0000313" key="4">
    <source>
        <dbReference type="Proteomes" id="UP000291343"/>
    </source>
</evidence>
<dbReference type="InParanoid" id="A0A482XQE1"/>
<sequence>MGDRYIQASVEKSRNILNSSGCLPPPEAATPAPSQHRSGPPPPHCHLHTLHLHSMRVMVLQISCESLAGDFVIAEVDFRHRIPSSPN</sequence>
<dbReference type="EMBL" id="QKKF02015165">
    <property type="protein sequence ID" value="RZF42430.1"/>
    <property type="molecule type" value="Genomic_DNA"/>
</dbReference>
<evidence type="ECO:0000313" key="2">
    <source>
        <dbReference type="EMBL" id="RZF42430.1"/>
    </source>
</evidence>
<name>A0A482XQE1_LAOST</name>
<protein>
    <submittedName>
        <fullName evidence="3">Uncharacterized protein</fullName>
    </submittedName>
</protein>
<evidence type="ECO:0000256" key="1">
    <source>
        <dbReference type="SAM" id="MobiDB-lite"/>
    </source>
</evidence>
<comment type="caution">
    <text evidence="3">The sequence shown here is derived from an EMBL/GenBank/DDBJ whole genome shotgun (WGS) entry which is preliminary data.</text>
</comment>
<proteinExistence type="predicted"/>
<reference evidence="3 4" key="1">
    <citation type="journal article" date="2017" name="Gigascience">
        <title>Genome sequence of the small brown planthopper, Laodelphax striatellus.</title>
        <authorList>
            <person name="Zhu J."/>
            <person name="Jiang F."/>
            <person name="Wang X."/>
            <person name="Yang P."/>
            <person name="Bao Y."/>
            <person name="Zhao W."/>
            <person name="Wang W."/>
            <person name="Lu H."/>
            <person name="Wang Q."/>
            <person name="Cui N."/>
            <person name="Li J."/>
            <person name="Chen X."/>
            <person name="Luo L."/>
            <person name="Yu J."/>
            <person name="Kang L."/>
            <person name="Cui F."/>
        </authorList>
    </citation>
    <scope>NUCLEOTIDE SEQUENCE [LARGE SCALE GENOMIC DNA]</scope>
    <source>
        <strain evidence="3">Lst14</strain>
        <tissue evidence="3">Whole body</tissue>
    </source>
</reference>
<evidence type="ECO:0000313" key="3">
    <source>
        <dbReference type="EMBL" id="RZF48132.1"/>
    </source>
</evidence>
<dbReference type="EMBL" id="QKKF02002849">
    <property type="protein sequence ID" value="RZF48132.1"/>
    <property type="molecule type" value="Genomic_DNA"/>
</dbReference>
<dbReference type="Proteomes" id="UP000291343">
    <property type="component" value="Unassembled WGS sequence"/>
</dbReference>
<reference evidence="3" key="2">
    <citation type="submission" date="2019-02" db="EMBL/GenBank/DDBJ databases">
        <authorList>
            <person name="Zhu J."/>
            <person name="Jiang F."/>
            <person name="Wang X."/>
            <person name="Yang P."/>
            <person name="Bao Y."/>
            <person name="Zhao W."/>
            <person name="Wang W."/>
            <person name="Lu H."/>
            <person name="Wang Q."/>
            <person name="Cui N."/>
            <person name="Li J."/>
            <person name="Chen X."/>
            <person name="Luo L."/>
            <person name="Yu J."/>
            <person name="Kang L."/>
            <person name="Cui F."/>
        </authorList>
    </citation>
    <scope>NUCLEOTIDE SEQUENCE</scope>
    <source>
        <strain evidence="3">Lst14</strain>
        <tissue evidence="3">Whole body</tissue>
    </source>
</reference>